<dbReference type="NCBIfam" id="TIGR00423">
    <property type="entry name" value="CofH family radical SAM protein"/>
    <property type="match status" value="1"/>
</dbReference>
<evidence type="ECO:0000256" key="4">
    <source>
        <dbReference type="ARBA" id="ARBA00022691"/>
    </source>
</evidence>
<evidence type="ECO:0000256" key="1">
    <source>
        <dbReference type="ARBA" id="ARBA00001966"/>
    </source>
</evidence>
<dbReference type="InterPro" id="IPR013785">
    <property type="entry name" value="Aldolase_TIM"/>
</dbReference>
<evidence type="ECO:0000313" key="9">
    <source>
        <dbReference type="EMBL" id="VAW09063.1"/>
    </source>
</evidence>
<protein>
    <submittedName>
        <fullName evidence="9">7,8-didemethyl-8-hydroxy-5-deazariboflavin synthase subunit 1 / 7,8-didemethyl-8-hydroxy-5-deazariboflavin synthase subunit 2</fullName>
    </submittedName>
</protein>
<organism evidence="9">
    <name type="scientific">hydrothermal vent metagenome</name>
    <dbReference type="NCBI Taxonomy" id="652676"/>
    <lineage>
        <taxon>unclassified sequences</taxon>
        <taxon>metagenomes</taxon>
        <taxon>ecological metagenomes</taxon>
    </lineage>
</organism>
<keyword evidence="3" id="KW-0808">Transferase</keyword>
<keyword evidence="7" id="KW-0411">Iron-sulfur</keyword>
<reference evidence="9" key="1">
    <citation type="submission" date="2018-06" db="EMBL/GenBank/DDBJ databases">
        <authorList>
            <person name="Zhirakovskaya E."/>
        </authorList>
    </citation>
    <scope>NUCLEOTIDE SEQUENCE</scope>
</reference>
<dbReference type="GO" id="GO:0044689">
    <property type="term" value="F:7,8-didemethyl-8-hydroxy-5-deazariboflavin synthase activity"/>
    <property type="evidence" value="ECO:0007669"/>
    <property type="project" value="TreeGrafter"/>
</dbReference>
<dbReference type="Pfam" id="PF04055">
    <property type="entry name" value="Radical_SAM"/>
    <property type="match status" value="1"/>
</dbReference>
<comment type="cofactor">
    <cofactor evidence="1">
        <name>[4Fe-4S] cluster</name>
        <dbReference type="ChEBI" id="CHEBI:49883"/>
    </cofactor>
</comment>
<dbReference type="PROSITE" id="PS51918">
    <property type="entry name" value="RADICAL_SAM"/>
    <property type="match status" value="1"/>
</dbReference>
<dbReference type="Gene3D" id="3.20.20.70">
    <property type="entry name" value="Aldolase class I"/>
    <property type="match status" value="1"/>
</dbReference>
<evidence type="ECO:0000256" key="3">
    <source>
        <dbReference type="ARBA" id="ARBA00022679"/>
    </source>
</evidence>
<evidence type="ECO:0000256" key="7">
    <source>
        <dbReference type="ARBA" id="ARBA00023014"/>
    </source>
</evidence>
<dbReference type="GO" id="GO:0016765">
    <property type="term" value="F:transferase activity, transferring alkyl or aryl (other than methyl) groups"/>
    <property type="evidence" value="ECO:0007669"/>
    <property type="project" value="InterPro"/>
</dbReference>
<accession>A0A3B0SYN2</accession>
<name>A0A3B0SYN2_9ZZZZ</name>
<dbReference type="InterPro" id="IPR034405">
    <property type="entry name" value="F420"/>
</dbReference>
<dbReference type="AlphaFoldDB" id="A0A3B0SYN2"/>
<evidence type="ECO:0000256" key="2">
    <source>
        <dbReference type="ARBA" id="ARBA00022485"/>
    </source>
</evidence>
<dbReference type="InterPro" id="IPR019940">
    <property type="entry name" value="CofH_family"/>
</dbReference>
<evidence type="ECO:0000259" key="8">
    <source>
        <dbReference type="PROSITE" id="PS51918"/>
    </source>
</evidence>
<evidence type="ECO:0000256" key="5">
    <source>
        <dbReference type="ARBA" id="ARBA00022723"/>
    </source>
</evidence>
<dbReference type="PANTHER" id="PTHR43076">
    <property type="entry name" value="FO SYNTHASE (COFH)"/>
    <property type="match status" value="1"/>
</dbReference>
<feature type="domain" description="Radical SAM core" evidence="8">
    <location>
        <begin position="303"/>
        <end position="548"/>
    </location>
</feature>
<dbReference type="PANTHER" id="PTHR43076:SF1">
    <property type="entry name" value="LIPOYL SYNTHASE 2"/>
    <property type="match status" value="1"/>
</dbReference>
<keyword evidence="2" id="KW-0004">4Fe-4S</keyword>
<dbReference type="SFLD" id="SFLDG01389">
    <property type="entry name" value="menaquinone_synthsis_involved"/>
    <property type="match status" value="1"/>
</dbReference>
<dbReference type="GO" id="GO:0051539">
    <property type="term" value="F:4 iron, 4 sulfur cluster binding"/>
    <property type="evidence" value="ECO:0007669"/>
    <property type="project" value="UniProtKB-KW"/>
</dbReference>
<dbReference type="InterPro" id="IPR045567">
    <property type="entry name" value="CofH/MnqC-like_C"/>
</dbReference>
<dbReference type="NCBIfam" id="TIGR03551">
    <property type="entry name" value="F420_cofH"/>
    <property type="match status" value="1"/>
</dbReference>
<dbReference type="CDD" id="cd01335">
    <property type="entry name" value="Radical_SAM"/>
    <property type="match status" value="1"/>
</dbReference>
<dbReference type="SUPFAM" id="SSF102114">
    <property type="entry name" value="Radical SAM enzymes"/>
    <property type="match status" value="1"/>
</dbReference>
<dbReference type="EMBL" id="UOEK01000519">
    <property type="protein sequence ID" value="VAW09063.1"/>
    <property type="molecule type" value="Genomic_DNA"/>
</dbReference>
<proteinExistence type="inferred from homology"/>
<keyword evidence="5" id="KW-0479">Metal-binding</keyword>
<dbReference type="GO" id="GO:0046872">
    <property type="term" value="F:metal ion binding"/>
    <property type="evidence" value="ECO:0007669"/>
    <property type="project" value="UniProtKB-KW"/>
</dbReference>
<keyword evidence="6" id="KW-0408">Iron</keyword>
<dbReference type="SFLD" id="SFLDG01388">
    <property type="entry name" value="7_8-didemethyl-8-hydroxy-5-dea"/>
    <property type="match status" value="1"/>
</dbReference>
<dbReference type="HAMAP" id="MF_01612">
    <property type="entry name" value="FO_synth_sub2"/>
    <property type="match status" value="1"/>
</dbReference>
<dbReference type="InterPro" id="IPR020050">
    <property type="entry name" value="FO_synthase_su2"/>
</dbReference>
<dbReference type="InterPro" id="IPR007197">
    <property type="entry name" value="rSAM"/>
</dbReference>
<gene>
    <name evidence="9" type="ORF">MNBD_ACTINO02-2653</name>
</gene>
<dbReference type="Pfam" id="PF19288">
    <property type="entry name" value="CofH_C"/>
    <property type="match status" value="1"/>
</dbReference>
<keyword evidence="4" id="KW-0949">S-adenosyl-L-methionine</keyword>
<dbReference type="InterPro" id="IPR058240">
    <property type="entry name" value="rSAM_sf"/>
</dbReference>
<evidence type="ECO:0000256" key="6">
    <source>
        <dbReference type="ARBA" id="ARBA00023004"/>
    </source>
</evidence>
<dbReference type="SFLD" id="SFLDS00029">
    <property type="entry name" value="Radical_SAM"/>
    <property type="match status" value="1"/>
</dbReference>
<sequence>MTMRITYAHMRPAEKVNALWATTRRREGTTVVEVSSLDEASWTGATEAKVGTVSTTLEGVEPLAWVVSPRDALVLAKRGVPGWRITVVDSGVRADIVDALARTQAAFVRTGRTGAGMQAEITALPGISAAVSVFVDDVPDAVEAVASGASDLVLRGWTSSMVGDLRDTLGGTVIERAVYPVGVSVDDLRANLPAQHFAAALDLVDAGGAARPKYDWAPGVGGPAPVSPNRFSAQWGDEAWIGDGTVTLADMPPDLQGILSRVLDGEAPSRDEVLRLFSARGAEVDVIAQVADTLRRQVKGDVVTFVVNRNINYTNQCYFKCGFCAFSKGPRSLELRGEPYLMTIPQVVERTVEAYERGATEVCLQGGIHPDFDGNFYVALLEAIKHHVPTMHCHGFTPLEVWQGAATLGVPIGDFLARLKAAGLGTLPGTAAEILDDRIREHLCPDKVRTAQWAEVMLTAHGLGLRSTATMMFGHIDDAVSWANHFEVIRTIQRTTGGFTEFVPLPFVHMGAPIYLRGRSRRGPTWDEVVLVHAVARIAFHGMIDNIQASWVKLGLEAGTRLLSAGCNDLGGTLMDETISHAAGASHGTAMTTEEFEEAIVAVGRTPLQRTTLYGEVGDRVS</sequence>
<dbReference type="SFLD" id="SFLDG01064">
    <property type="entry name" value="F420__menaquinone_cofactor_bio"/>
    <property type="match status" value="1"/>
</dbReference>